<protein>
    <submittedName>
        <fullName evidence="3">Uncharacterized protein</fullName>
    </submittedName>
</protein>
<dbReference type="AlphaFoldDB" id="A0A2V3UG48"/>
<feature type="chain" id="PRO_5016015266" evidence="2">
    <location>
        <begin position="24"/>
        <end position="119"/>
    </location>
</feature>
<dbReference type="OrthoDB" id="8452844at2"/>
<accession>A0A2V3UG48</accession>
<reference evidence="3 4" key="1">
    <citation type="submission" date="2018-05" db="EMBL/GenBank/DDBJ databases">
        <title>Genomic Encyclopedia of Type Strains, Phase IV (KMG-IV): sequencing the most valuable type-strain genomes for metagenomic binning, comparative biology and taxonomic classification.</title>
        <authorList>
            <person name="Goeker M."/>
        </authorList>
    </citation>
    <scope>NUCLEOTIDE SEQUENCE [LARGE SCALE GENOMIC DNA]</scope>
    <source>
        <strain evidence="3 4">DSM 6462</strain>
    </source>
</reference>
<proteinExistence type="predicted"/>
<feature type="compositionally biased region" description="Basic and acidic residues" evidence="1">
    <location>
        <begin position="49"/>
        <end position="66"/>
    </location>
</feature>
<comment type="caution">
    <text evidence="3">The sequence shown here is derived from an EMBL/GenBank/DDBJ whole genome shotgun (WGS) entry which is preliminary data.</text>
</comment>
<feature type="compositionally biased region" description="Low complexity" evidence="1">
    <location>
        <begin position="93"/>
        <end position="106"/>
    </location>
</feature>
<feature type="compositionally biased region" description="Acidic residues" evidence="1">
    <location>
        <begin position="74"/>
        <end position="83"/>
    </location>
</feature>
<evidence type="ECO:0000256" key="1">
    <source>
        <dbReference type="SAM" id="MobiDB-lite"/>
    </source>
</evidence>
<keyword evidence="2" id="KW-0732">Signal</keyword>
<evidence type="ECO:0000313" key="3">
    <source>
        <dbReference type="EMBL" id="PXW64325.1"/>
    </source>
</evidence>
<dbReference type="EMBL" id="QJJK01000001">
    <property type="protein sequence ID" value="PXW64325.1"/>
    <property type="molecule type" value="Genomic_DNA"/>
</dbReference>
<keyword evidence="4" id="KW-1185">Reference proteome</keyword>
<feature type="signal peptide" evidence="2">
    <location>
        <begin position="1"/>
        <end position="23"/>
    </location>
</feature>
<dbReference type="RefSeq" id="WP_110372426.1">
    <property type="nucleotide sequence ID" value="NZ_JAHBRY010000001.1"/>
</dbReference>
<sequence>MKTRTLIGAALLLSTTGIGVALAAAEADHLTSSHHERLDGVTSSAIEGRPIRFAEESYERRRDGEHRGRRHHDDDEDEGEDDEGGRRGAIPQAGPADPNAPAPDNGLFNGKARPKVEVQ</sequence>
<feature type="compositionally biased region" description="Basic and acidic residues" evidence="1">
    <location>
        <begin position="30"/>
        <end position="39"/>
    </location>
</feature>
<organism evidence="3 4">
    <name type="scientific">Chelatococcus asaccharovorans</name>
    <dbReference type="NCBI Taxonomy" id="28210"/>
    <lineage>
        <taxon>Bacteria</taxon>
        <taxon>Pseudomonadati</taxon>
        <taxon>Pseudomonadota</taxon>
        <taxon>Alphaproteobacteria</taxon>
        <taxon>Hyphomicrobiales</taxon>
        <taxon>Chelatococcaceae</taxon>
        <taxon>Chelatococcus</taxon>
    </lineage>
</organism>
<evidence type="ECO:0000313" key="4">
    <source>
        <dbReference type="Proteomes" id="UP000248021"/>
    </source>
</evidence>
<feature type="region of interest" description="Disordered" evidence="1">
    <location>
        <begin position="30"/>
        <end position="119"/>
    </location>
</feature>
<gene>
    <name evidence="3" type="ORF">C7450_10180</name>
</gene>
<dbReference type="Proteomes" id="UP000248021">
    <property type="component" value="Unassembled WGS sequence"/>
</dbReference>
<name>A0A2V3UG48_9HYPH</name>
<evidence type="ECO:0000256" key="2">
    <source>
        <dbReference type="SAM" id="SignalP"/>
    </source>
</evidence>